<reference evidence="5" key="1">
    <citation type="journal article" date="2023" name="Commun. Biol.">
        <title>Genome analysis of Parmales, the sister group of diatoms, reveals the evolutionary specialization of diatoms from phago-mixotrophs to photoautotrophs.</title>
        <authorList>
            <person name="Ban H."/>
            <person name="Sato S."/>
            <person name="Yoshikawa S."/>
            <person name="Yamada K."/>
            <person name="Nakamura Y."/>
            <person name="Ichinomiya M."/>
            <person name="Sato N."/>
            <person name="Blanc-Mathieu R."/>
            <person name="Endo H."/>
            <person name="Kuwata A."/>
            <person name="Ogata H."/>
        </authorList>
    </citation>
    <scope>NUCLEOTIDE SEQUENCE [LARGE SCALE GENOMIC DNA]</scope>
</reference>
<dbReference type="AlphaFoldDB" id="A0A9W7GHL8"/>
<dbReference type="PANTHER" id="PTHR11319">
    <property type="entry name" value="G PROTEIN-COUPLED RECEPTOR-RELATED"/>
    <property type="match status" value="1"/>
</dbReference>
<dbReference type="Proteomes" id="UP001165065">
    <property type="component" value="Unassembled WGS sequence"/>
</dbReference>
<evidence type="ECO:0000256" key="2">
    <source>
        <dbReference type="SAM" id="Phobius"/>
    </source>
</evidence>
<feature type="domain" description="Tyrosine-protein kinase ephrin type A/B receptor-like" evidence="3">
    <location>
        <begin position="27"/>
        <end position="78"/>
    </location>
</feature>
<organism evidence="4 5">
    <name type="scientific">Triparma columacea</name>
    <dbReference type="NCBI Taxonomy" id="722753"/>
    <lineage>
        <taxon>Eukaryota</taxon>
        <taxon>Sar</taxon>
        <taxon>Stramenopiles</taxon>
        <taxon>Ochrophyta</taxon>
        <taxon>Bolidophyceae</taxon>
        <taxon>Parmales</taxon>
        <taxon>Triparmaceae</taxon>
        <taxon>Triparma</taxon>
    </lineage>
</organism>
<feature type="transmembrane region" description="Helical" evidence="2">
    <location>
        <begin position="388"/>
        <end position="407"/>
    </location>
</feature>
<gene>
    <name evidence="4" type="ORF">TrCOL_g5488</name>
</gene>
<keyword evidence="2" id="KW-1133">Transmembrane helix</keyword>
<dbReference type="InterPro" id="IPR011641">
    <property type="entry name" value="Tyr-kin_ephrin_A/B_rcpt-like"/>
</dbReference>
<keyword evidence="2" id="KW-0472">Membrane</keyword>
<comment type="caution">
    <text evidence="4">The sequence shown here is derived from an EMBL/GenBank/DDBJ whole genome shotgun (WGS) entry which is preliminary data.</text>
</comment>
<feature type="transmembrane region" description="Helical" evidence="2">
    <location>
        <begin position="254"/>
        <end position="273"/>
    </location>
</feature>
<proteinExistence type="predicted"/>
<keyword evidence="2" id="KW-0812">Transmembrane</keyword>
<feature type="transmembrane region" description="Helical" evidence="2">
    <location>
        <begin position="419"/>
        <end position="437"/>
    </location>
</feature>
<dbReference type="PANTHER" id="PTHR11319:SF35">
    <property type="entry name" value="OUTER MEMBRANE PROTEIN PMPC-RELATED"/>
    <property type="match status" value="1"/>
</dbReference>
<dbReference type="OrthoDB" id="206284at2759"/>
<evidence type="ECO:0000259" key="3">
    <source>
        <dbReference type="Pfam" id="PF07699"/>
    </source>
</evidence>
<evidence type="ECO:0000256" key="1">
    <source>
        <dbReference type="SAM" id="MobiDB-lite"/>
    </source>
</evidence>
<feature type="transmembrane region" description="Helical" evidence="2">
    <location>
        <begin position="304"/>
        <end position="323"/>
    </location>
</feature>
<feature type="transmembrane region" description="Helical" evidence="2">
    <location>
        <begin position="217"/>
        <end position="234"/>
    </location>
</feature>
<evidence type="ECO:0000313" key="4">
    <source>
        <dbReference type="EMBL" id="GMI44162.1"/>
    </source>
</evidence>
<protein>
    <recommendedName>
        <fullName evidence="3">Tyrosine-protein kinase ephrin type A/B receptor-like domain-containing protein</fullName>
    </recommendedName>
</protein>
<feature type="compositionally biased region" description="Basic and acidic residues" evidence="1">
    <location>
        <begin position="473"/>
        <end position="486"/>
    </location>
</feature>
<keyword evidence="5" id="KW-1185">Reference proteome</keyword>
<evidence type="ECO:0000313" key="5">
    <source>
        <dbReference type="Proteomes" id="UP001165065"/>
    </source>
</evidence>
<dbReference type="CDD" id="cd00185">
    <property type="entry name" value="TNFRSF"/>
    <property type="match status" value="1"/>
</dbReference>
<accession>A0A9W7GHL8</accession>
<dbReference type="EMBL" id="BRYA01000208">
    <property type="protein sequence ID" value="GMI44162.1"/>
    <property type="molecule type" value="Genomic_DNA"/>
</dbReference>
<dbReference type="SMART" id="SM01411">
    <property type="entry name" value="Ephrin_rec_like"/>
    <property type="match status" value="1"/>
</dbReference>
<name>A0A9W7GHL8_9STRA</name>
<feature type="transmembrane region" description="Helical" evidence="2">
    <location>
        <begin position="443"/>
        <end position="464"/>
    </location>
</feature>
<feature type="region of interest" description="Disordered" evidence="1">
    <location>
        <begin position="473"/>
        <end position="499"/>
    </location>
</feature>
<feature type="transmembrane region" description="Helical" evidence="2">
    <location>
        <begin position="134"/>
        <end position="155"/>
    </location>
</feature>
<dbReference type="Pfam" id="PF07699">
    <property type="entry name" value="Ephrin_rec_like"/>
    <property type="match status" value="1"/>
</dbReference>
<sequence>MFSSSGYSGSSLSTAQCTGCPSGCEAGKYSSTTAAMSCQGCEAGKYSSTTAATSESTCQACPLRTFNPSAAATNVTACLQCDPGSAPLVAEAAISCPQCPDGLVSESGVNCVLGTACAPDEYEEGGDCKACNNFISGLIIAGSFLSFVAVTYYVDQIATSRAKMVRLKVLSTFFQVSEITTLINIQWPKIVLMTLPFQLPISDSKCLASGSGWNLQHTVYAYIWLPFVVFLAVLQQARKHPAKSPKRLKFSSTLIFLMTLYYAPVLKTIASIFECVADARGDWVILADPSVSCETSSSRTLLQIQGILTAILVGVGFPLYVVFKTTTLKSKGALDAHSHFSSLFQWYSPEVPYFEALHMLRKAALIAAGTFSGHPVTQSILYTVINTSFFVLLYLLKPLVFFPCSIFKGKNLFQLAEMSGCAITIIGNLLALVGSFSQAAVNGVGITFAVINFCFAFFFGYGYGRDMKRTVSEKKVKPEGETRSNTEVDNNPISRSRSDSVKAAVGKSVEDAVKEWENVLRMISNADGKAKAKIIEGLPFVHSQIVSSIKLQLHSIENKKEVDNQANIRTLKEQEVLLVQIEDNFAKVFDSKTKLNVQRIIWSYLVHVKLIERFQTVMKHKMGEEKGLLIQLREQHGGEKVLSFDEVVQQYDEGNGWCEGEAKMLGFIELLCISEGLNHCLVESEKGRLNRQQRASRLSGLAQRLGITQSNKVAPLDVTYSVQFKGKKLGLTYSENEGRDIRVDKVTGEAGDRVVEVGDIFWAINGRDIKEFINLRMKQEKRVPKLAQVLKGMQRPLTITFKNGNNITQSNKVAPLDVTYSVQFKGKKLGLGFSENEDRDIRVDTVTGEAGDRVVEVGDIFWAINGRDIKEFINLEMTKEERPSELAKVLKGMQRPLTITFKNGNKK</sequence>